<feature type="transmembrane region" description="Helical" evidence="2">
    <location>
        <begin position="637"/>
        <end position="661"/>
    </location>
</feature>
<dbReference type="Proteomes" id="UP001164305">
    <property type="component" value="Chromosome"/>
</dbReference>
<dbReference type="EMBL" id="CP107020">
    <property type="protein sequence ID" value="UYG15616.1"/>
    <property type="molecule type" value="Genomic_DNA"/>
</dbReference>
<feature type="compositionally biased region" description="Pro residues" evidence="1">
    <location>
        <begin position="603"/>
        <end position="616"/>
    </location>
</feature>
<keyword evidence="2" id="KW-1133">Transmembrane helix</keyword>
<keyword evidence="5" id="KW-1185">Reference proteome</keyword>
<proteinExistence type="predicted"/>
<dbReference type="InterPro" id="IPR052901">
    <property type="entry name" value="Bact_TGase-like"/>
</dbReference>
<dbReference type="Gene3D" id="3.10.620.30">
    <property type="match status" value="1"/>
</dbReference>
<dbReference type="PANTHER" id="PTHR42736">
    <property type="entry name" value="PROTEIN-GLUTAMINE GAMMA-GLUTAMYLTRANSFERASE"/>
    <property type="match status" value="1"/>
</dbReference>
<feature type="transmembrane region" description="Helical" evidence="2">
    <location>
        <begin position="69"/>
        <end position="88"/>
    </location>
</feature>
<dbReference type="Pfam" id="PF11992">
    <property type="entry name" value="TgpA_N"/>
    <property type="match status" value="1"/>
</dbReference>
<dbReference type="RefSeq" id="WP_263592830.1">
    <property type="nucleotide sequence ID" value="NZ_CP107020.1"/>
</dbReference>
<dbReference type="SMART" id="SM00460">
    <property type="entry name" value="TGc"/>
    <property type="match status" value="1"/>
</dbReference>
<dbReference type="PANTHER" id="PTHR42736:SF1">
    <property type="entry name" value="PROTEIN-GLUTAMINE GAMMA-GLUTAMYLTRANSFERASE"/>
    <property type="match status" value="1"/>
</dbReference>
<protein>
    <submittedName>
        <fullName evidence="4">Transglutaminase domain-containing protein</fullName>
    </submittedName>
</protein>
<dbReference type="InterPro" id="IPR021878">
    <property type="entry name" value="TgpA_N"/>
</dbReference>
<keyword evidence="2" id="KW-0812">Transmembrane</keyword>
<dbReference type="InterPro" id="IPR002931">
    <property type="entry name" value="Transglutaminase-like"/>
</dbReference>
<feature type="transmembrane region" description="Helical" evidence="2">
    <location>
        <begin position="129"/>
        <end position="149"/>
    </location>
</feature>
<feature type="compositionally biased region" description="Basic residues" evidence="1">
    <location>
        <begin position="777"/>
        <end position="794"/>
    </location>
</feature>
<feature type="transmembrane region" description="Helical" evidence="2">
    <location>
        <begin position="156"/>
        <end position="174"/>
    </location>
</feature>
<feature type="region of interest" description="Disordered" evidence="1">
    <location>
        <begin position="576"/>
        <end position="633"/>
    </location>
</feature>
<feature type="transmembrane region" description="Helical" evidence="2">
    <location>
        <begin position="20"/>
        <end position="38"/>
    </location>
</feature>
<feature type="transmembrane region" description="Helical" evidence="2">
    <location>
        <begin position="44"/>
        <end position="62"/>
    </location>
</feature>
<evidence type="ECO:0000256" key="1">
    <source>
        <dbReference type="SAM" id="MobiDB-lite"/>
    </source>
</evidence>
<name>A0ABY6FZ07_9MICO</name>
<reference evidence="4" key="1">
    <citation type="submission" date="2022-10" db="EMBL/GenBank/DDBJ databases">
        <title>Whole-Genome Sequencing of Brachybacterium huguangmaarense BRM-3, Isolated from Betula schmidtii.</title>
        <authorList>
            <person name="Haam D."/>
        </authorList>
    </citation>
    <scope>NUCLEOTIDE SEQUENCE</scope>
    <source>
        <strain evidence="4">BRM-3</strain>
    </source>
</reference>
<keyword evidence="2" id="KW-0472">Membrane</keyword>
<sequence length="794" mass="85489">MTAAPSRPAVRGTAARAIDVTALAALFALAAVGFWPVYGGPVVLVTVLAALAFALLIALAGARWSWGPLRIFAAVVVVHLVLGTPFAAPARGLWGILPTPGSLLELLTAPVTAWKVTLTMAPPVGVAEGVLVVAWLPTLLLALGAFTIVLRTRRYVPAWLLTAVLLAVTIVFGTREGTLTLVRGILLAAVSIAWLCWRYESDRLAGAHSTIISDTVRPGSWRNPVLRRRVVGGALIVVLAACAAVAARPLLDVPEGRARYALRDQIVPPFDPRDETSPLAQFRGYLKNQGSDTLFTVSGLSEGDRVSIAVLDDYDREVYLVVGGSDKDSASGAFLRTAADVDYAGPYPGERTATFTIGDYDRIWMPTTGSRTTRISPGGHDPAAIAESLYVNQSTQTLVDADGLRSGDAYAVTYVPYRDPTPAQQKALRFGDVDLPSIPPMDPELRARALEMMGDARTDYGRMQNLTASLKDQTFFTHGLEGDTPSWPGHGEYRLLSMLQEPGIDTEDSAASPTGMIGDQEQLAALEALMARSTGIPARVVMGFTVPGGGTGPVAVTGEDVTAWVEVYFDGVGWVRFDPTPEDDKDPTQPEKTIVDQPKPQVAQPPPPPVEPPRLPPAMTGETGDRSPEDAEPTPTWVLATVGAASPFVLLAVLAGAVVALKALRRRRRRRRGEPDQRILAGWTEVLDTARDLGRAPPTRRTRRETARALAADFPGTDLEALAVRADRGVFGPESMAPQAVEQYWDQVIASRRTMTRTASRWRALRAAVSLRSLVPGRHRRRARTRGGKGRRRR</sequence>
<dbReference type="SUPFAM" id="SSF54001">
    <property type="entry name" value="Cysteine proteinases"/>
    <property type="match status" value="1"/>
</dbReference>
<feature type="region of interest" description="Disordered" evidence="1">
    <location>
        <begin position="775"/>
        <end position="794"/>
    </location>
</feature>
<dbReference type="Pfam" id="PF01841">
    <property type="entry name" value="Transglut_core"/>
    <property type="match status" value="1"/>
</dbReference>
<organism evidence="4 5">
    <name type="scientific">Brachybacterium huguangmaarense</name>
    <dbReference type="NCBI Taxonomy" id="1652028"/>
    <lineage>
        <taxon>Bacteria</taxon>
        <taxon>Bacillati</taxon>
        <taxon>Actinomycetota</taxon>
        <taxon>Actinomycetes</taxon>
        <taxon>Micrococcales</taxon>
        <taxon>Dermabacteraceae</taxon>
        <taxon>Brachybacterium</taxon>
    </lineage>
</organism>
<dbReference type="InterPro" id="IPR038765">
    <property type="entry name" value="Papain-like_cys_pep_sf"/>
</dbReference>
<feature type="transmembrane region" description="Helical" evidence="2">
    <location>
        <begin position="180"/>
        <end position="197"/>
    </location>
</feature>
<evidence type="ECO:0000256" key="2">
    <source>
        <dbReference type="SAM" id="Phobius"/>
    </source>
</evidence>
<accession>A0ABY6FZ07</accession>
<evidence type="ECO:0000259" key="3">
    <source>
        <dbReference type="SMART" id="SM00460"/>
    </source>
</evidence>
<feature type="domain" description="Transglutaminase-like" evidence="3">
    <location>
        <begin position="511"/>
        <end position="581"/>
    </location>
</feature>
<gene>
    <name evidence="4" type="ORF">BRM3_08130</name>
</gene>
<evidence type="ECO:0000313" key="4">
    <source>
        <dbReference type="EMBL" id="UYG15616.1"/>
    </source>
</evidence>
<evidence type="ECO:0000313" key="5">
    <source>
        <dbReference type="Proteomes" id="UP001164305"/>
    </source>
</evidence>
<feature type="transmembrane region" description="Helical" evidence="2">
    <location>
        <begin position="230"/>
        <end position="251"/>
    </location>
</feature>